<feature type="domain" description="Thiamine pyrophosphate enzyme N-terminal TPP-binding" evidence="8">
    <location>
        <begin position="506"/>
        <end position="620"/>
    </location>
</feature>
<dbReference type="PROSITE" id="PS00187">
    <property type="entry name" value="TPP_ENZYMES"/>
    <property type="match status" value="1"/>
</dbReference>
<dbReference type="PANTHER" id="PTHR18968">
    <property type="entry name" value="THIAMINE PYROPHOSPHATE ENZYMES"/>
    <property type="match status" value="1"/>
</dbReference>
<dbReference type="GO" id="GO:0003984">
    <property type="term" value="F:acetolactate synthase activity"/>
    <property type="evidence" value="ECO:0007669"/>
    <property type="project" value="TreeGrafter"/>
</dbReference>
<feature type="domain" description="Thiamine pyrophosphate enzyme central" evidence="6">
    <location>
        <begin position="691"/>
        <end position="823"/>
    </location>
</feature>
<sequence>MGERYDAIIVGTGQAGPPLAARLTGEGMRTAIVERDAFGGTCVNSGCTPTKTLIASARAAHVARRAADYGVIVGGEVAVDMARVKARKDAVVRRSREGLARWLGAMENLTVYRGHGRLEGPRHVRIDGALLEAERIVLNVGARAAVPDMPGLREVDYLTSTTMMEVDFLPEHLVVVGGSYVGLEFAQMYRRFGSRVTVVEMGPRLIGRDDEDVSDTVKEILEGEGVEVRLDAACVGVARQAGKVAVGLSCKDGPPEVIGSHLLLAVGRRPNTHDLGLDTAGVETDGRGYIVVDDQLRTSVPGIWAVGDVNGRGAFTHTSYNDYEILAADLFGDDRRRVSDRITAYALYIDPPLGRVGLTEREVRASGRKALIGKLAMTQVARARARRDPGFHEDRGRCRDGPRSRCGDPGDRRRRGRPLAARRDVCRCALPGDPACRPHPPDGVGADPDHAGRPPSHGIGCARRAGTPGCGTPRRGMPLRLRPRRRKSRLATSAGQARTGRPLMPKGADLLIAALENEGVERIFGIPGEENLDVVEALRKSSIELVLTRHEQAAAFMAATHGRLTGRPGVCLTTLGPGALNLTTGAAYAQLGAMPMIMITGQKSILSSRQARFQIVDVVAVMKPLTKLSRQIVSPATVPTIVREAFRVAEQERPGPVHLELPEDIAAAETTETGTIPPHPVELPLASDAALDRAAALIVNARRPLVMLGAAASRPRSSSDLARFVVESRIPYFTTQMGKGTVPGGTELYMGTAALSERDYVHEAIERADLIITIGHDTVEKPPFIMGPQGPQVVHIGYQPASVEQVYFPQAEVVGDLGPSLRLLADRVAGKLPNAQALLPLREGILRRIAARATEPRLTPQRLVHDVRQVMPPDGILALDNGMYKIWFARNYRTQVANTLLLDNALATMGAGLPSAIAAALLHPDRRVMAVCGDGGFMMNSQELETAVRLELDLVVLVIEDRAFGMIRWKQAVDGFADFGMTFDNPDFVKYAEAYGASGTRVNRIEELQPALEAAFAGGGVHLVVVPIDYSENKRVLVDELQQRLPVT</sequence>
<feature type="region of interest" description="Disordered" evidence="5">
    <location>
        <begin position="433"/>
        <end position="478"/>
    </location>
</feature>
<dbReference type="Gene3D" id="3.30.390.30">
    <property type="match status" value="1"/>
</dbReference>
<evidence type="ECO:0000256" key="3">
    <source>
        <dbReference type="ARBA" id="ARBA00022827"/>
    </source>
</evidence>
<dbReference type="Pfam" id="PF02775">
    <property type="entry name" value="TPP_enzyme_C"/>
    <property type="match status" value="1"/>
</dbReference>
<dbReference type="FunFam" id="3.40.50.970:FF:000007">
    <property type="entry name" value="Acetolactate synthase"/>
    <property type="match status" value="1"/>
</dbReference>
<keyword evidence="4" id="KW-0786">Thiamine pyrophosphate</keyword>
<feature type="domain" description="FAD/NAD(P)-binding" evidence="9">
    <location>
        <begin position="5"/>
        <end position="319"/>
    </location>
</feature>
<dbReference type="InterPro" id="IPR045229">
    <property type="entry name" value="TPP_enz"/>
</dbReference>
<dbReference type="Gene3D" id="3.40.50.970">
    <property type="match status" value="2"/>
</dbReference>
<evidence type="ECO:0000313" key="11">
    <source>
        <dbReference type="Proteomes" id="UP000192917"/>
    </source>
</evidence>
<dbReference type="SUPFAM" id="SSF51905">
    <property type="entry name" value="FAD/NAD(P)-binding domain"/>
    <property type="match status" value="1"/>
</dbReference>
<accession>A0A1Y6BC91</accession>
<dbReference type="InterPro" id="IPR029035">
    <property type="entry name" value="DHS-like_NAD/FAD-binding_dom"/>
</dbReference>
<dbReference type="Pfam" id="PF02776">
    <property type="entry name" value="TPP_enzyme_N"/>
    <property type="match status" value="1"/>
</dbReference>
<dbReference type="STRING" id="560819.SAMN05428998_103128"/>
<protein>
    <submittedName>
        <fullName evidence="10">Acetolactate synthase large subunit</fullName>
    </submittedName>
</protein>
<evidence type="ECO:0000256" key="1">
    <source>
        <dbReference type="ARBA" id="ARBA00007812"/>
    </source>
</evidence>
<keyword evidence="11" id="KW-1185">Reference proteome</keyword>
<dbReference type="GO" id="GO:0005948">
    <property type="term" value="C:acetolactate synthase complex"/>
    <property type="evidence" value="ECO:0007669"/>
    <property type="project" value="TreeGrafter"/>
</dbReference>
<dbReference type="EMBL" id="FWZX01000003">
    <property type="protein sequence ID" value="SMF03371.1"/>
    <property type="molecule type" value="Genomic_DNA"/>
</dbReference>
<dbReference type="Pfam" id="PF00205">
    <property type="entry name" value="TPP_enzyme_M"/>
    <property type="match status" value="1"/>
</dbReference>
<name>A0A1Y6BC91_9PROT</name>
<feature type="compositionally biased region" description="Basic and acidic residues" evidence="5">
    <location>
        <begin position="386"/>
        <end position="411"/>
    </location>
</feature>
<dbReference type="GO" id="GO:0050660">
    <property type="term" value="F:flavin adenine dinucleotide binding"/>
    <property type="evidence" value="ECO:0007669"/>
    <property type="project" value="TreeGrafter"/>
</dbReference>
<dbReference type="InterPro" id="IPR029061">
    <property type="entry name" value="THDP-binding"/>
</dbReference>
<reference evidence="10 11" key="1">
    <citation type="submission" date="2017-04" db="EMBL/GenBank/DDBJ databases">
        <authorList>
            <person name="Afonso C.L."/>
            <person name="Miller P.J."/>
            <person name="Scott M.A."/>
            <person name="Spackman E."/>
            <person name="Goraichik I."/>
            <person name="Dimitrov K.M."/>
            <person name="Suarez D.L."/>
            <person name="Swayne D.E."/>
        </authorList>
    </citation>
    <scope>NUCLEOTIDE SEQUENCE [LARGE SCALE GENOMIC DNA]</scope>
    <source>
        <strain evidence="10 11">USBA 355</strain>
    </source>
</reference>
<keyword evidence="3" id="KW-0274">FAD</keyword>
<dbReference type="CDD" id="cd02010">
    <property type="entry name" value="TPP_ALS"/>
    <property type="match status" value="1"/>
</dbReference>
<gene>
    <name evidence="10" type="ORF">SAMN05428998_103128</name>
</gene>
<dbReference type="InterPro" id="IPR011766">
    <property type="entry name" value="TPP_enzyme_TPP-bd"/>
</dbReference>
<evidence type="ECO:0000259" key="9">
    <source>
        <dbReference type="Pfam" id="PF07992"/>
    </source>
</evidence>
<dbReference type="Gene3D" id="3.40.50.1220">
    <property type="entry name" value="TPP-binding domain"/>
    <property type="match status" value="1"/>
</dbReference>
<comment type="similarity">
    <text evidence="1">Belongs to the TPP enzyme family.</text>
</comment>
<evidence type="ECO:0000256" key="4">
    <source>
        <dbReference type="ARBA" id="ARBA00023052"/>
    </source>
</evidence>
<organism evidence="10 11">
    <name type="scientific">Tistlia consotensis USBA 355</name>
    <dbReference type="NCBI Taxonomy" id="560819"/>
    <lineage>
        <taxon>Bacteria</taxon>
        <taxon>Pseudomonadati</taxon>
        <taxon>Pseudomonadota</taxon>
        <taxon>Alphaproteobacteria</taxon>
        <taxon>Rhodospirillales</taxon>
        <taxon>Rhodovibrionaceae</taxon>
        <taxon>Tistlia</taxon>
    </lineage>
</organism>
<dbReference type="NCBIfam" id="NF006187">
    <property type="entry name" value="PRK08322.1"/>
    <property type="match status" value="1"/>
</dbReference>
<dbReference type="GO" id="GO:0009097">
    <property type="term" value="P:isoleucine biosynthetic process"/>
    <property type="evidence" value="ECO:0007669"/>
    <property type="project" value="TreeGrafter"/>
</dbReference>
<evidence type="ECO:0000259" key="7">
    <source>
        <dbReference type="Pfam" id="PF02775"/>
    </source>
</evidence>
<dbReference type="PRINTS" id="PR00368">
    <property type="entry name" value="FADPNR"/>
</dbReference>
<evidence type="ECO:0000256" key="5">
    <source>
        <dbReference type="SAM" id="MobiDB-lite"/>
    </source>
</evidence>
<dbReference type="Proteomes" id="UP000192917">
    <property type="component" value="Unassembled WGS sequence"/>
</dbReference>
<dbReference type="Gene3D" id="3.50.50.60">
    <property type="entry name" value="FAD/NAD(P)-binding domain"/>
    <property type="match status" value="2"/>
</dbReference>
<dbReference type="PRINTS" id="PR00411">
    <property type="entry name" value="PNDRDTASEI"/>
</dbReference>
<dbReference type="InterPro" id="IPR023753">
    <property type="entry name" value="FAD/NAD-binding_dom"/>
</dbReference>
<dbReference type="GO" id="GO:0030976">
    <property type="term" value="F:thiamine pyrophosphate binding"/>
    <property type="evidence" value="ECO:0007669"/>
    <property type="project" value="InterPro"/>
</dbReference>
<dbReference type="InterPro" id="IPR012001">
    <property type="entry name" value="Thiamin_PyroP_enz_TPP-bd_dom"/>
</dbReference>
<dbReference type="SUPFAM" id="SSF52467">
    <property type="entry name" value="DHS-like NAD/FAD-binding domain"/>
    <property type="match status" value="1"/>
</dbReference>
<proteinExistence type="inferred from homology"/>
<feature type="region of interest" description="Disordered" evidence="5">
    <location>
        <begin position="383"/>
        <end position="418"/>
    </location>
</feature>
<dbReference type="NCBIfam" id="NF004992">
    <property type="entry name" value="PRK06370.1-4"/>
    <property type="match status" value="1"/>
</dbReference>
<evidence type="ECO:0000259" key="8">
    <source>
        <dbReference type="Pfam" id="PF02776"/>
    </source>
</evidence>
<dbReference type="InterPro" id="IPR036188">
    <property type="entry name" value="FAD/NAD-bd_sf"/>
</dbReference>
<dbReference type="SUPFAM" id="SSF52518">
    <property type="entry name" value="Thiamin diphosphate-binding fold (THDP-binding)"/>
    <property type="match status" value="2"/>
</dbReference>
<dbReference type="Pfam" id="PF07992">
    <property type="entry name" value="Pyr_redox_2"/>
    <property type="match status" value="1"/>
</dbReference>
<dbReference type="InterPro" id="IPR016156">
    <property type="entry name" value="FAD/NAD-linked_Rdtase_dimer_sf"/>
</dbReference>
<dbReference type="AlphaFoldDB" id="A0A1Y6BC91"/>
<dbReference type="PANTHER" id="PTHR18968:SF129">
    <property type="entry name" value="ACETOLACTATE SYNTHASE"/>
    <property type="match status" value="1"/>
</dbReference>
<dbReference type="InterPro" id="IPR000399">
    <property type="entry name" value="TPP-bd_CS"/>
</dbReference>
<evidence type="ECO:0000313" key="10">
    <source>
        <dbReference type="EMBL" id="SMF03371.1"/>
    </source>
</evidence>
<evidence type="ECO:0000256" key="2">
    <source>
        <dbReference type="ARBA" id="ARBA00022630"/>
    </source>
</evidence>
<dbReference type="GO" id="GO:0009099">
    <property type="term" value="P:L-valine biosynthetic process"/>
    <property type="evidence" value="ECO:0007669"/>
    <property type="project" value="TreeGrafter"/>
</dbReference>
<feature type="domain" description="Thiamine pyrophosphate enzyme TPP-binding" evidence="7">
    <location>
        <begin position="880"/>
        <end position="1026"/>
    </location>
</feature>
<dbReference type="GO" id="GO:0016491">
    <property type="term" value="F:oxidoreductase activity"/>
    <property type="evidence" value="ECO:0007669"/>
    <property type="project" value="InterPro"/>
</dbReference>
<dbReference type="InterPro" id="IPR012000">
    <property type="entry name" value="Thiamin_PyroP_enz_cen_dom"/>
</dbReference>
<dbReference type="GO" id="GO:0000287">
    <property type="term" value="F:magnesium ion binding"/>
    <property type="evidence" value="ECO:0007669"/>
    <property type="project" value="InterPro"/>
</dbReference>
<keyword evidence="2" id="KW-0285">Flavoprotein</keyword>
<evidence type="ECO:0000259" key="6">
    <source>
        <dbReference type="Pfam" id="PF00205"/>
    </source>
</evidence>
<dbReference type="CDD" id="cd07035">
    <property type="entry name" value="TPP_PYR_POX_like"/>
    <property type="match status" value="1"/>
</dbReference>